<comment type="caution">
    <text evidence="2">The sequence shown here is derived from an EMBL/GenBank/DDBJ whole genome shotgun (WGS) entry which is preliminary data.</text>
</comment>
<evidence type="ECO:0000259" key="1">
    <source>
        <dbReference type="Pfam" id="PF20004"/>
    </source>
</evidence>
<sequence>MMSVSPSEHALLSLARAIVDSGQYASVEDLLLTRREVPPKLGPRALHVLRDLLAKGVVLALVRRGGWRRQRHLHDGQGVEGRLWQRHAAPPLHFSSACVRTLQWLTSQPLGRLDREPLEVVEPLTLADELFLYLCCHLVAGTPCGPSVGAQPLFRHSALCRLGFPELLGAPPPGFNASAFTPLLVDKGLVLEALQADLARRWLRIEESKRRVSEPADMVALGSAQEAVLSAFLEALEAARRRDLAGFLLEAGRGLVGRPATLWVEGLSPLASLRARAEASRAAGAWLRSLARLARWDSEHRAVRFFDDDYDAAQFLLSQWSAFGEAGFRLAAERERALSSLGPFEAVSS</sequence>
<dbReference type="STRING" id="83449.BON30_06345"/>
<accession>A0A1L9BKI6</accession>
<evidence type="ECO:0000313" key="2">
    <source>
        <dbReference type="EMBL" id="OJH42791.1"/>
    </source>
</evidence>
<proteinExistence type="predicted"/>
<dbReference type="AlphaFoldDB" id="A0A1L9BKI6"/>
<gene>
    <name evidence="2" type="ORF">BON30_06345</name>
</gene>
<name>A0A1L9BKI6_9BACT</name>
<dbReference type="OrthoDB" id="5379533at2"/>
<protein>
    <recommendedName>
        <fullName evidence="1">FtsH ternary system domain-containing protein</fullName>
    </recommendedName>
</protein>
<dbReference type="Pfam" id="PF20004">
    <property type="entry name" value="fvmX6"/>
    <property type="match status" value="1"/>
</dbReference>
<dbReference type="RefSeq" id="WP_071896887.1">
    <property type="nucleotide sequence ID" value="NZ_MPIN01000001.1"/>
</dbReference>
<dbReference type="Proteomes" id="UP000182229">
    <property type="component" value="Unassembled WGS sequence"/>
</dbReference>
<keyword evidence="3" id="KW-1185">Reference proteome</keyword>
<organism evidence="2 3">
    <name type="scientific">Cystobacter ferrugineus</name>
    <dbReference type="NCBI Taxonomy" id="83449"/>
    <lineage>
        <taxon>Bacteria</taxon>
        <taxon>Pseudomonadati</taxon>
        <taxon>Myxococcota</taxon>
        <taxon>Myxococcia</taxon>
        <taxon>Myxococcales</taxon>
        <taxon>Cystobacterineae</taxon>
        <taxon>Archangiaceae</taxon>
        <taxon>Cystobacter</taxon>
    </lineage>
</organism>
<reference evidence="3" key="1">
    <citation type="submission" date="2016-11" db="EMBL/GenBank/DDBJ databases">
        <authorList>
            <person name="Shukria A."/>
            <person name="Stevens D.C."/>
        </authorList>
    </citation>
    <scope>NUCLEOTIDE SEQUENCE [LARGE SCALE GENOMIC DNA]</scope>
    <source>
        <strain evidence="3">Cbfe23</strain>
    </source>
</reference>
<dbReference type="EMBL" id="MPIN01000001">
    <property type="protein sequence ID" value="OJH42791.1"/>
    <property type="molecule type" value="Genomic_DNA"/>
</dbReference>
<evidence type="ECO:0000313" key="3">
    <source>
        <dbReference type="Proteomes" id="UP000182229"/>
    </source>
</evidence>
<feature type="domain" description="FtsH ternary system" evidence="1">
    <location>
        <begin position="4"/>
        <end position="339"/>
    </location>
</feature>
<reference evidence="2 3" key="2">
    <citation type="submission" date="2016-12" db="EMBL/GenBank/DDBJ databases">
        <title>Draft Genome Sequence of Cystobacter ferrugineus Strain Cbfe23.</title>
        <authorList>
            <person name="Akbar S."/>
            <person name="Dowd S.E."/>
            <person name="Stevens D.C."/>
        </authorList>
    </citation>
    <scope>NUCLEOTIDE SEQUENCE [LARGE SCALE GENOMIC DNA]</scope>
    <source>
        <strain evidence="2 3">Cbfe23</strain>
    </source>
</reference>
<dbReference type="InterPro" id="IPR045485">
    <property type="entry name" value="fvmX6"/>
</dbReference>